<dbReference type="GO" id="GO:0006308">
    <property type="term" value="P:DNA catabolic process"/>
    <property type="evidence" value="ECO:0007669"/>
    <property type="project" value="InterPro"/>
</dbReference>
<name>A0A2S9WSA1_9FLAO</name>
<feature type="signal peptide" evidence="7">
    <location>
        <begin position="1"/>
        <end position="18"/>
    </location>
</feature>
<dbReference type="OrthoDB" id="267579at2"/>
<dbReference type="PANTHER" id="PTHR33146:SF26">
    <property type="entry name" value="ENDONUCLEASE 4"/>
    <property type="match status" value="1"/>
</dbReference>
<sequence>MKYLVLVGLLLLSVQVKADDWGKTGHRVTGAIAEKYLNKKAKKAIAELLDGESLAFASTYADEIKSDDAYRSYGPWHYVNVPFDKTYETHEHNDQGDVIQGIDKCISVLQSETTTKEDKAFHLRMLIHFVGDLHQPMHVGISEDKGGNDFQVRWYNDGTNLHSVWDTKMIESYGMSYTELADNADRLSKEERKTIASGTHRDWMKDSRILVKDIYANTEVGEKLGYRYMYDYFDTVRNQLQKGGIRLAALLNEVLG</sequence>
<dbReference type="GO" id="GO:0004519">
    <property type="term" value="F:endonuclease activity"/>
    <property type="evidence" value="ECO:0007669"/>
    <property type="project" value="UniProtKB-KW"/>
</dbReference>
<keyword evidence="2" id="KW-0479">Metal-binding</keyword>
<dbReference type="Gene3D" id="1.10.575.10">
    <property type="entry name" value="P1 Nuclease"/>
    <property type="match status" value="1"/>
</dbReference>
<evidence type="ECO:0000256" key="1">
    <source>
        <dbReference type="ARBA" id="ARBA00022722"/>
    </source>
</evidence>
<keyword evidence="7" id="KW-0732">Signal</keyword>
<keyword evidence="9" id="KW-1185">Reference proteome</keyword>
<dbReference type="InterPro" id="IPR003154">
    <property type="entry name" value="S1/P1nuclease"/>
</dbReference>
<dbReference type="SUPFAM" id="SSF48537">
    <property type="entry name" value="Phospholipase C/P1 nuclease"/>
    <property type="match status" value="1"/>
</dbReference>
<organism evidence="8 9">
    <name type="scientific">Nonlabens agnitus</name>
    <dbReference type="NCBI Taxonomy" id="870484"/>
    <lineage>
        <taxon>Bacteria</taxon>
        <taxon>Pseudomonadati</taxon>
        <taxon>Bacteroidota</taxon>
        <taxon>Flavobacteriia</taxon>
        <taxon>Flavobacteriales</taxon>
        <taxon>Flavobacteriaceae</taxon>
        <taxon>Nonlabens</taxon>
    </lineage>
</organism>
<dbReference type="RefSeq" id="WP_105982198.1">
    <property type="nucleotide sequence ID" value="NZ_MQUC01000003.1"/>
</dbReference>
<dbReference type="GO" id="GO:0016788">
    <property type="term" value="F:hydrolase activity, acting on ester bonds"/>
    <property type="evidence" value="ECO:0007669"/>
    <property type="project" value="InterPro"/>
</dbReference>
<evidence type="ECO:0000313" key="9">
    <source>
        <dbReference type="Proteomes" id="UP000239532"/>
    </source>
</evidence>
<evidence type="ECO:0000256" key="5">
    <source>
        <dbReference type="ARBA" id="ARBA00023157"/>
    </source>
</evidence>
<dbReference type="InterPro" id="IPR008947">
    <property type="entry name" value="PLipase_C/P1_nuclease_dom_sf"/>
</dbReference>
<evidence type="ECO:0000256" key="7">
    <source>
        <dbReference type="SAM" id="SignalP"/>
    </source>
</evidence>
<dbReference type="EMBL" id="MQUC01000003">
    <property type="protein sequence ID" value="PRP66360.1"/>
    <property type="molecule type" value="Genomic_DNA"/>
</dbReference>
<comment type="caution">
    <text evidence="8">The sequence shown here is derived from an EMBL/GenBank/DDBJ whole genome shotgun (WGS) entry which is preliminary data.</text>
</comment>
<gene>
    <name evidence="8" type="ORF">BST86_04275</name>
</gene>
<evidence type="ECO:0000256" key="6">
    <source>
        <dbReference type="ARBA" id="ARBA00023180"/>
    </source>
</evidence>
<reference evidence="8 9" key="1">
    <citation type="submission" date="2016-11" db="EMBL/GenBank/DDBJ databases">
        <title>Trade-off between light-utilization and light-protection in marine flavobacteria.</title>
        <authorList>
            <person name="Kumagai Y."/>
        </authorList>
    </citation>
    <scope>NUCLEOTIDE SEQUENCE [LARGE SCALE GENOMIC DNA]</scope>
    <source>
        <strain evidence="8 9">JCM 17109</strain>
    </source>
</reference>
<dbReference type="Pfam" id="PF02265">
    <property type="entry name" value="S1-P1_nuclease"/>
    <property type="match status" value="1"/>
</dbReference>
<keyword evidence="4" id="KW-0378">Hydrolase</keyword>
<keyword evidence="6" id="KW-0325">Glycoprotein</keyword>
<feature type="chain" id="PRO_5015716240" evidence="7">
    <location>
        <begin position="19"/>
        <end position="256"/>
    </location>
</feature>
<accession>A0A2S9WSA1</accession>
<evidence type="ECO:0000313" key="8">
    <source>
        <dbReference type="EMBL" id="PRP66360.1"/>
    </source>
</evidence>
<evidence type="ECO:0000256" key="2">
    <source>
        <dbReference type="ARBA" id="ARBA00022723"/>
    </source>
</evidence>
<keyword evidence="1" id="KW-0540">Nuclease</keyword>
<dbReference type="GO" id="GO:0046872">
    <property type="term" value="F:metal ion binding"/>
    <property type="evidence" value="ECO:0007669"/>
    <property type="project" value="UniProtKB-KW"/>
</dbReference>
<keyword evidence="3" id="KW-0255">Endonuclease</keyword>
<dbReference type="AlphaFoldDB" id="A0A2S9WSA1"/>
<keyword evidence="5" id="KW-1015">Disulfide bond</keyword>
<dbReference type="Proteomes" id="UP000239532">
    <property type="component" value="Unassembled WGS sequence"/>
</dbReference>
<dbReference type="PANTHER" id="PTHR33146">
    <property type="entry name" value="ENDONUCLEASE 4"/>
    <property type="match status" value="1"/>
</dbReference>
<protein>
    <submittedName>
        <fullName evidence="8">S1/P1 Nuclease</fullName>
    </submittedName>
</protein>
<dbReference type="GO" id="GO:0003676">
    <property type="term" value="F:nucleic acid binding"/>
    <property type="evidence" value="ECO:0007669"/>
    <property type="project" value="InterPro"/>
</dbReference>
<evidence type="ECO:0000256" key="3">
    <source>
        <dbReference type="ARBA" id="ARBA00022759"/>
    </source>
</evidence>
<dbReference type="CDD" id="cd11010">
    <property type="entry name" value="S1-P1_nuclease"/>
    <property type="match status" value="1"/>
</dbReference>
<evidence type="ECO:0000256" key="4">
    <source>
        <dbReference type="ARBA" id="ARBA00022801"/>
    </source>
</evidence>
<proteinExistence type="predicted"/>